<keyword evidence="1" id="KW-1133">Transmembrane helix</keyword>
<feature type="domain" description="DUF4209" evidence="2">
    <location>
        <begin position="515"/>
        <end position="605"/>
    </location>
</feature>
<name>A0A1M5RNB3_9BACT</name>
<dbReference type="OrthoDB" id="1123152at2"/>
<dbReference type="RefSeq" id="WP_073071880.1">
    <property type="nucleotide sequence ID" value="NZ_FQXN01000002.1"/>
</dbReference>
<evidence type="ECO:0000256" key="1">
    <source>
        <dbReference type="SAM" id="Phobius"/>
    </source>
</evidence>
<reference evidence="5" key="1">
    <citation type="submission" date="2016-11" db="EMBL/GenBank/DDBJ databases">
        <authorList>
            <person name="Varghese N."/>
            <person name="Submissions S."/>
        </authorList>
    </citation>
    <scope>NUCLEOTIDE SEQUENCE [LARGE SCALE GENOMIC DNA]</scope>
    <source>
        <strain evidence="5">DSM 15807</strain>
    </source>
</reference>
<protein>
    <recommendedName>
        <fullName evidence="6">DUF4209 domain-containing protein</fullName>
    </recommendedName>
</protein>
<keyword evidence="1" id="KW-0812">Transmembrane</keyword>
<evidence type="ECO:0008006" key="6">
    <source>
        <dbReference type="Google" id="ProtNLM"/>
    </source>
</evidence>
<keyword evidence="1" id="KW-0472">Membrane</keyword>
<dbReference type="EMBL" id="FQXN01000002">
    <property type="protein sequence ID" value="SHH27568.1"/>
    <property type="molecule type" value="Genomic_DNA"/>
</dbReference>
<accession>A0A1M5RNB3</accession>
<sequence>MNNFSNLESLYKYLEENAMNYENPQQIGNLFLKLRDLKLKENKTKEAKKVQWEVDFFSFILEEGKAEPMFIGTNKRGEIIEYPTFNRFIEETYEYLINRLSSTSNPMLKARYSHILWCSPKKHTKYAKIAVDSYLELVKIYEEKDIKEPQKHYGLYVLNAIKNAYFIGAQVNYKIEELKEETKRLISTFNFESSSSFVLRFNLIKLMLDDKKRFKQYDFVGLEKICCKITESLKKSGNMYGAIRMLELGKRVSQKLGKKTNSWEKKIAESYEILMNKAELVENKIAALTFCLEALEYYKQLKDESKINQLEKKYLELKNTIKFAELATTINLTEHIKSCKQIAEKVTQKEPEEIIKFLMCNKEILPKYEDIAKVVKNYSEEFVLQNLISKEIIDQNGHPAQLFSNDEEREYFYILQLYDLQLKIEKIYLINEILFSAIKKSKLSTKILLEFFSKYSWFGKTITNKVANQTIEYNWLSLIAPALNEYFLQMQYFFVNPDCLPNLVLSIDSLTLKFEGLIRDICQFFGEPTYYKVKGKNIVREKDIHALLHEDVIKELFDKDDLLFFKFLLVEKAGYNLRHKVAHSLMLFPEYSIFYMHLLIIALLRIGKYDFVKKEDTNLCDNE</sequence>
<evidence type="ECO:0000313" key="4">
    <source>
        <dbReference type="EMBL" id="SHH27568.1"/>
    </source>
</evidence>
<dbReference type="Proteomes" id="UP000242592">
    <property type="component" value="Unassembled WGS sequence"/>
</dbReference>
<evidence type="ECO:0000259" key="2">
    <source>
        <dbReference type="Pfam" id="PF13910"/>
    </source>
</evidence>
<keyword evidence="5" id="KW-1185">Reference proteome</keyword>
<dbReference type="InterPro" id="IPR025209">
    <property type="entry name" value="DUF4209"/>
</dbReference>
<proteinExistence type="predicted"/>
<evidence type="ECO:0000313" key="5">
    <source>
        <dbReference type="Proteomes" id="UP000242592"/>
    </source>
</evidence>
<evidence type="ECO:0000259" key="3">
    <source>
        <dbReference type="Pfam" id="PF24098"/>
    </source>
</evidence>
<dbReference type="Pfam" id="PF24098">
    <property type="entry name" value="DUF7380"/>
    <property type="match status" value="1"/>
</dbReference>
<organism evidence="4 5">
    <name type="scientific">Thermosipho atlanticus DSM 15807</name>
    <dbReference type="NCBI Taxonomy" id="1123380"/>
    <lineage>
        <taxon>Bacteria</taxon>
        <taxon>Thermotogati</taxon>
        <taxon>Thermotogota</taxon>
        <taxon>Thermotogae</taxon>
        <taxon>Thermotogales</taxon>
        <taxon>Fervidobacteriaceae</taxon>
        <taxon>Thermosipho</taxon>
    </lineage>
</organism>
<gene>
    <name evidence="4" type="ORF">SAMN02745199_0512</name>
</gene>
<dbReference type="AlphaFoldDB" id="A0A1M5RNB3"/>
<feature type="transmembrane region" description="Helical" evidence="1">
    <location>
        <begin position="585"/>
        <end position="604"/>
    </location>
</feature>
<dbReference type="InterPro" id="IPR055804">
    <property type="entry name" value="DUF7380"/>
</dbReference>
<feature type="domain" description="DUF7380" evidence="3">
    <location>
        <begin position="67"/>
        <end position="178"/>
    </location>
</feature>
<dbReference type="Pfam" id="PF13910">
    <property type="entry name" value="DUF4209"/>
    <property type="match status" value="1"/>
</dbReference>